<reference evidence="2 4" key="2">
    <citation type="journal article" date="2013" name="Nature">
        <title>Insights into bilaterian evolution from three spiralian genomes.</title>
        <authorList>
            <person name="Simakov O."/>
            <person name="Marletaz F."/>
            <person name="Cho S.J."/>
            <person name="Edsinger-Gonzales E."/>
            <person name="Havlak P."/>
            <person name="Hellsten U."/>
            <person name="Kuo D.H."/>
            <person name="Larsson T."/>
            <person name="Lv J."/>
            <person name="Arendt D."/>
            <person name="Savage R."/>
            <person name="Osoegawa K."/>
            <person name="de Jong P."/>
            <person name="Grimwood J."/>
            <person name="Chapman J.A."/>
            <person name="Shapiro H."/>
            <person name="Aerts A."/>
            <person name="Otillar R.P."/>
            <person name="Terry A.Y."/>
            <person name="Boore J.L."/>
            <person name="Grigoriev I.V."/>
            <person name="Lindberg D.R."/>
            <person name="Seaver E.C."/>
            <person name="Weisblat D.A."/>
            <person name="Putnam N.H."/>
            <person name="Rokhsar D.S."/>
        </authorList>
    </citation>
    <scope>NUCLEOTIDE SEQUENCE</scope>
    <source>
        <strain evidence="2 4">I ESC-2004</strain>
    </source>
</reference>
<evidence type="ECO:0000313" key="4">
    <source>
        <dbReference type="Proteomes" id="UP000014760"/>
    </source>
</evidence>
<feature type="transmembrane region" description="Helical" evidence="1">
    <location>
        <begin position="304"/>
        <end position="328"/>
    </location>
</feature>
<keyword evidence="1" id="KW-0812">Transmembrane</keyword>
<dbReference type="OMA" id="WCASSTI"/>
<dbReference type="EMBL" id="AMQN01010752">
    <property type="status" value="NOT_ANNOTATED_CDS"/>
    <property type="molecule type" value="Genomic_DNA"/>
</dbReference>
<evidence type="ECO:0008006" key="5">
    <source>
        <dbReference type="Google" id="ProtNLM"/>
    </source>
</evidence>
<name>R7TUX5_CAPTE</name>
<proteinExistence type="predicted"/>
<accession>R7TUX5</accession>
<keyword evidence="1" id="KW-0472">Membrane</keyword>
<protein>
    <recommendedName>
        <fullName evidence="5">Activin types I and II receptor domain-containing protein</fullName>
    </recommendedName>
</protein>
<reference evidence="3" key="3">
    <citation type="submission" date="2015-06" db="UniProtKB">
        <authorList>
            <consortium name="EnsemblMetazoa"/>
        </authorList>
    </citation>
    <scope>IDENTIFICATION</scope>
</reference>
<dbReference type="AlphaFoldDB" id="R7TUX5"/>
<keyword evidence="4" id="KW-1185">Reference proteome</keyword>
<evidence type="ECO:0000313" key="3">
    <source>
        <dbReference type="EnsemblMetazoa" id="CapteP187847"/>
    </source>
</evidence>
<dbReference type="EnsemblMetazoa" id="CapteT187847">
    <property type="protein sequence ID" value="CapteP187847"/>
    <property type="gene ID" value="CapteG187847"/>
</dbReference>
<sequence>MAGTQYIDPLHKLLWLLWLRTCARLFKKSDYRFVSFYGLTSANCEITTHNCAEVVVHIILNVLIYFDIICVCSGDLQCYVGQTKSNNPTAVLNKVVCSERHHSEMNLTVTPMDNMTTTNNDYSTDSAELSGFEAKNCAIFARNDSVIDFVCDHDHLCDDASGEKYFFNYHFTHKGSSGALFCCQDDLCNYEGRLTSASQPTCNEGTQSEGKDSIAPTQCELNICLTTAYFSPDGFITERVYHCDSKHVCLPNITDDPCHNVTRDDLTYSTCCCSGSNCNVLQPSIFPRDHMTSPSASGKSKKPWVMTGGIVASAMLAVLLFLTLALAIRKYRQHRAEHLSFTYTQLTADLAEPEMDPLVVTDDDRMIIG</sequence>
<dbReference type="EMBL" id="KB308480">
    <property type="protein sequence ID" value="ELT97713.1"/>
    <property type="molecule type" value="Genomic_DNA"/>
</dbReference>
<organism evidence="2">
    <name type="scientific">Capitella teleta</name>
    <name type="common">Polychaete worm</name>
    <dbReference type="NCBI Taxonomy" id="283909"/>
    <lineage>
        <taxon>Eukaryota</taxon>
        <taxon>Metazoa</taxon>
        <taxon>Spiralia</taxon>
        <taxon>Lophotrochozoa</taxon>
        <taxon>Annelida</taxon>
        <taxon>Polychaeta</taxon>
        <taxon>Sedentaria</taxon>
        <taxon>Scolecida</taxon>
        <taxon>Capitellidae</taxon>
        <taxon>Capitella</taxon>
    </lineage>
</organism>
<dbReference type="Proteomes" id="UP000014760">
    <property type="component" value="Unassembled WGS sequence"/>
</dbReference>
<evidence type="ECO:0000256" key="1">
    <source>
        <dbReference type="SAM" id="Phobius"/>
    </source>
</evidence>
<reference evidence="4" key="1">
    <citation type="submission" date="2012-12" db="EMBL/GenBank/DDBJ databases">
        <authorList>
            <person name="Hellsten U."/>
            <person name="Grimwood J."/>
            <person name="Chapman J.A."/>
            <person name="Shapiro H."/>
            <person name="Aerts A."/>
            <person name="Otillar R.P."/>
            <person name="Terry A.Y."/>
            <person name="Boore J.L."/>
            <person name="Simakov O."/>
            <person name="Marletaz F."/>
            <person name="Cho S.-J."/>
            <person name="Edsinger-Gonzales E."/>
            <person name="Havlak P."/>
            <person name="Kuo D.-H."/>
            <person name="Larsson T."/>
            <person name="Lv J."/>
            <person name="Arendt D."/>
            <person name="Savage R."/>
            <person name="Osoegawa K."/>
            <person name="de Jong P."/>
            <person name="Lindberg D.R."/>
            <person name="Seaver E.C."/>
            <person name="Weisblat D.A."/>
            <person name="Putnam N.H."/>
            <person name="Grigoriev I.V."/>
            <person name="Rokhsar D.S."/>
        </authorList>
    </citation>
    <scope>NUCLEOTIDE SEQUENCE</scope>
    <source>
        <strain evidence="4">I ESC-2004</strain>
    </source>
</reference>
<gene>
    <name evidence="2" type="ORF">CAPTEDRAFT_187847</name>
</gene>
<dbReference type="HOGENOM" id="CLU_750601_0_0_1"/>
<keyword evidence="1" id="KW-1133">Transmembrane helix</keyword>
<evidence type="ECO:0000313" key="2">
    <source>
        <dbReference type="EMBL" id="ELT97713.1"/>
    </source>
</evidence>